<dbReference type="GO" id="GO:0004853">
    <property type="term" value="F:uroporphyrinogen decarboxylase activity"/>
    <property type="evidence" value="ECO:0007669"/>
    <property type="project" value="InterPro"/>
</dbReference>
<dbReference type="GO" id="GO:0008168">
    <property type="term" value="F:methyltransferase activity"/>
    <property type="evidence" value="ECO:0007669"/>
    <property type="project" value="UniProtKB-KW"/>
</dbReference>
<organism evidence="2">
    <name type="scientific">candidate division TA06 bacterium ADurb.Bin131</name>
    <dbReference type="NCBI Taxonomy" id="1852827"/>
    <lineage>
        <taxon>Bacteria</taxon>
        <taxon>Bacteria division TA06</taxon>
    </lineage>
</organism>
<dbReference type="InterPro" id="IPR000257">
    <property type="entry name" value="Uroporphyrinogen_deCOase"/>
</dbReference>
<dbReference type="GO" id="GO:0032259">
    <property type="term" value="P:methylation"/>
    <property type="evidence" value="ECO:0007669"/>
    <property type="project" value="UniProtKB-KW"/>
</dbReference>
<evidence type="ECO:0000313" key="2">
    <source>
        <dbReference type="EMBL" id="OQB74230.1"/>
    </source>
</evidence>
<dbReference type="Pfam" id="PF01208">
    <property type="entry name" value="URO-D"/>
    <property type="match status" value="1"/>
</dbReference>
<dbReference type="PANTHER" id="PTHR47099">
    <property type="entry name" value="METHYLCOBAMIDE:COM METHYLTRANSFERASE MTBA"/>
    <property type="match status" value="1"/>
</dbReference>
<dbReference type="GO" id="GO:0006779">
    <property type="term" value="P:porphyrin-containing compound biosynthetic process"/>
    <property type="evidence" value="ECO:0007669"/>
    <property type="project" value="InterPro"/>
</dbReference>
<protein>
    <submittedName>
        <fullName evidence="2">Methylcobalamin:coenzyme M methyltransferase</fullName>
    </submittedName>
</protein>
<dbReference type="Gene3D" id="3.20.20.210">
    <property type="match status" value="1"/>
</dbReference>
<keyword evidence="2" id="KW-0489">Methyltransferase</keyword>
<comment type="caution">
    <text evidence="2">The sequence shown here is derived from an EMBL/GenBank/DDBJ whole genome shotgun (WGS) entry which is preliminary data.</text>
</comment>
<gene>
    <name evidence="2" type="ORF">BWX89_00606</name>
</gene>
<dbReference type="Proteomes" id="UP000485562">
    <property type="component" value="Unassembled WGS sequence"/>
</dbReference>
<reference evidence="2" key="1">
    <citation type="submission" date="2017-02" db="EMBL/GenBank/DDBJ databases">
        <title>Delving into the versatile metabolic prowess of the omnipresent phylum Bacteroidetes.</title>
        <authorList>
            <person name="Nobu M.K."/>
            <person name="Mei R."/>
            <person name="Narihiro T."/>
            <person name="Kuroda K."/>
            <person name="Liu W.-T."/>
        </authorList>
    </citation>
    <scope>NUCLEOTIDE SEQUENCE</scope>
    <source>
        <strain evidence="2">ADurb.Bin131</strain>
    </source>
</reference>
<accession>A0A1V6CBH8</accession>
<proteinExistence type="predicted"/>
<dbReference type="AlphaFoldDB" id="A0A1V6CBH8"/>
<evidence type="ECO:0000259" key="1">
    <source>
        <dbReference type="Pfam" id="PF01208"/>
    </source>
</evidence>
<feature type="domain" description="Uroporphyrinogen decarboxylase (URO-D)" evidence="1">
    <location>
        <begin position="78"/>
        <end position="319"/>
    </location>
</feature>
<sequence>MMTSRELVKRAVLFQGPERIPYSLPDEYGTDIISGGVYPDPAWKPSFPGTETRWEDEWHCVWERISGDITKGQVTGHPLKSYDTFETFKWPDFKIPERYRALKQLVETNTEDKFVLASIDFSLMHRLEYLRGHENAWTDPYLEPDNLHKLLNKLSELAIDQIDMVADAKVHGICSADDLGFQDRPMVSPDIFHKFFAPYYKKVYQHAKEKGLLNFLHSCGYIIDLLDDLIKAGLQVIQMDQQENMGIENLANRFGGKICFWCPVDIQKTMNSGTIEDVRNYAKKLIDMFGRYNGGFIAKWYGAPDAVGHTKEKIRAMCEVFVSYGRTFYKKE</sequence>
<dbReference type="InterPro" id="IPR038071">
    <property type="entry name" value="UROD/MetE-like_sf"/>
</dbReference>
<dbReference type="InterPro" id="IPR052024">
    <property type="entry name" value="Methanogen_methyltrans"/>
</dbReference>
<name>A0A1V6CBH8_UNCT6</name>
<keyword evidence="2" id="KW-0808">Transferase</keyword>
<dbReference type="SUPFAM" id="SSF51726">
    <property type="entry name" value="UROD/MetE-like"/>
    <property type="match status" value="1"/>
</dbReference>
<dbReference type="PANTHER" id="PTHR47099:SF1">
    <property type="entry name" value="METHYLCOBAMIDE:COM METHYLTRANSFERASE MTBA"/>
    <property type="match status" value="1"/>
</dbReference>
<dbReference type="EMBL" id="MWDQ01000047">
    <property type="protein sequence ID" value="OQB74230.1"/>
    <property type="molecule type" value="Genomic_DNA"/>
</dbReference>